<evidence type="ECO:0000256" key="7">
    <source>
        <dbReference type="SAM" id="SignalP"/>
    </source>
</evidence>
<feature type="signal peptide" evidence="7">
    <location>
        <begin position="1"/>
        <end position="22"/>
    </location>
</feature>
<feature type="chain" id="PRO_5032733470" evidence="7">
    <location>
        <begin position="23"/>
        <end position="528"/>
    </location>
</feature>
<comment type="subcellular location">
    <subcellularLocation>
        <location evidence="1">Cell outer membrane</location>
    </subcellularLocation>
</comment>
<evidence type="ECO:0000259" key="8">
    <source>
        <dbReference type="Pfam" id="PF13505"/>
    </source>
</evidence>
<name>A0A840NQR4_9HYPH</name>
<dbReference type="AlphaFoldDB" id="A0A840NQR4"/>
<dbReference type="PANTHER" id="PTHR34001">
    <property type="entry name" value="BLL7405 PROTEIN"/>
    <property type="match status" value="1"/>
</dbReference>
<reference evidence="9 10" key="1">
    <citation type="submission" date="2020-08" db="EMBL/GenBank/DDBJ databases">
        <title>Genomic Encyclopedia of Type Strains, Phase IV (KMG-IV): sequencing the most valuable type-strain genomes for metagenomic binning, comparative biology and taxonomic classification.</title>
        <authorList>
            <person name="Goeker M."/>
        </authorList>
    </citation>
    <scope>NUCLEOTIDE SEQUENCE [LARGE SCALE GENOMIC DNA]</scope>
    <source>
        <strain evidence="9 10">DSM 28538</strain>
    </source>
</reference>
<protein>
    <submittedName>
        <fullName evidence="9">Opacity protein-like surface antigen</fullName>
    </submittedName>
</protein>
<keyword evidence="4" id="KW-0998">Cell outer membrane</keyword>
<keyword evidence="2 7" id="KW-0732">Signal</keyword>
<evidence type="ECO:0000256" key="2">
    <source>
        <dbReference type="ARBA" id="ARBA00022729"/>
    </source>
</evidence>
<feature type="compositionally biased region" description="Polar residues" evidence="6">
    <location>
        <begin position="147"/>
        <end position="165"/>
    </location>
</feature>
<dbReference type="Gene3D" id="2.40.160.20">
    <property type="match status" value="1"/>
</dbReference>
<feature type="region of interest" description="Disordered" evidence="6">
    <location>
        <begin position="200"/>
        <end position="274"/>
    </location>
</feature>
<feature type="compositionally biased region" description="Polar residues" evidence="6">
    <location>
        <begin position="350"/>
        <end position="359"/>
    </location>
</feature>
<dbReference type="EMBL" id="JACHIM010000002">
    <property type="protein sequence ID" value="MBB5073421.1"/>
    <property type="molecule type" value="Genomic_DNA"/>
</dbReference>
<dbReference type="Pfam" id="PF13505">
    <property type="entry name" value="OMP_b-brl"/>
    <property type="match status" value="1"/>
</dbReference>
<comment type="similarity">
    <text evidence="5">Belongs to the Omp25/RopB family.</text>
</comment>
<evidence type="ECO:0000256" key="5">
    <source>
        <dbReference type="ARBA" id="ARBA00038306"/>
    </source>
</evidence>
<dbReference type="PANTHER" id="PTHR34001:SF3">
    <property type="entry name" value="BLL7405 PROTEIN"/>
    <property type="match status" value="1"/>
</dbReference>
<organism evidence="9 10">
    <name type="scientific">Bartonella callosciuri</name>
    <dbReference type="NCBI Taxonomy" id="686223"/>
    <lineage>
        <taxon>Bacteria</taxon>
        <taxon>Pseudomonadati</taxon>
        <taxon>Pseudomonadota</taxon>
        <taxon>Alphaproteobacteria</taxon>
        <taxon>Hyphomicrobiales</taxon>
        <taxon>Bartonellaceae</taxon>
        <taxon>Bartonella</taxon>
    </lineage>
</organism>
<keyword evidence="10" id="KW-1185">Reference proteome</keyword>
<dbReference type="InterPro" id="IPR027385">
    <property type="entry name" value="Beta-barrel_OMP"/>
</dbReference>
<accession>A0A840NQR4</accession>
<feature type="compositionally biased region" description="Low complexity" evidence="6">
    <location>
        <begin position="247"/>
        <end position="261"/>
    </location>
</feature>
<dbReference type="GO" id="GO:0009279">
    <property type="term" value="C:cell outer membrane"/>
    <property type="evidence" value="ECO:0007669"/>
    <property type="project" value="UniProtKB-SubCell"/>
</dbReference>
<evidence type="ECO:0000313" key="10">
    <source>
        <dbReference type="Proteomes" id="UP000561417"/>
    </source>
</evidence>
<evidence type="ECO:0000256" key="4">
    <source>
        <dbReference type="ARBA" id="ARBA00023237"/>
    </source>
</evidence>
<evidence type="ECO:0000256" key="6">
    <source>
        <dbReference type="SAM" id="MobiDB-lite"/>
    </source>
</evidence>
<feature type="compositionally biased region" description="Low complexity" evidence="6">
    <location>
        <begin position="209"/>
        <end position="237"/>
    </location>
</feature>
<gene>
    <name evidence="9" type="ORF">HNQ69_000542</name>
</gene>
<dbReference type="InterPro" id="IPR011250">
    <property type="entry name" value="OMP/PagP_B-barrel"/>
</dbReference>
<keyword evidence="3" id="KW-0472">Membrane</keyword>
<dbReference type="InterPro" id="IPR051692">
    <property type="entry name" value="OMP-like"/>
</dbReference>
<evidence type="ECO:0000256" key="3">
    <source>
        <dbReference type="ARBA" id="ARBA00023136"/>
    </source>
</evidence>
<dbReference type="SUPFAM" id="SSF56925">
    <property type="entry name" value="OMPA-like"/>
    <property type="match status" value="2"/>
</dbReference>
<feature type="compositionally biased region" description="Low complexity" evidence="6">
    <location>
        <begin position="166"/>
        <end position="184"/>
    </location>
</feature>
<proteinExistence type="inferred from homology"/>
<feature type="domain" description="Outer membrane protein beta-barrel" evidence="8">
    <location>
        <begin position="391"/>
        <end position="528"/>
    </location>
</feature>
<evidence type="ECO:0000256" key="1">
    <source>
        <dbReference type="ARBA" id="ARBA00004442"/>
    </source>
</evidence>
<dbReference type="RefSeq" id="WP_183228509.1">
    <property type="nucleotide sequence ID" value="NZ_JACHIM010000002.1"/>
</dbReference>
<evidence type="ECO:0000313" key="9">
    <source>
        <dbReference type="EMBL" id="MBB5073421.1"/>
    </source>
</evidence>
<feature type="region of interest" description="Disordered" evidence="6">
    <location>
        <begin position="139"/>
        <end position="185"/>
    </location>
</feature>
<feature type="region of interest" description="Disordered" evidence="6">
    <location>
        <begin position="338"/>
        <end position="383"/>
    </location>
</feature>
<comment type="caution">
    <text evidence="9">The sequence shown here is derived from an EMBL/GenBank/DDBJ whole genome shotgun (WGS) entry which is preliminary data.</text>
</comment>
<dbReference type="Proteomes" id="UP000561417">
    <property type="component" value="Unassembled WGS sequence"/>
</dbReference>
<sequence length="528" mass="55248">MNMNRLLTTSIFALISASAVQAADVTVPRQPAPVASSALVAPNFTWTGFYLGGQIGGFSSKTDMGIISKDKTVPLSKDLSPKLSAFESGFYTGANIDLGNNFVFGIDTDLIWSGQKYTKTVTIGASDNAVVDNLVARSRRSARSLSGTPSSTTLAPTSQRTTQTNAVAGPKAAKPAAPRPVQAKSVVGRTVSVKAVIKQPEVARSETETAPVTVPVAPTQTQTPAPAASRTPAKAAQGPTAPAEKPVAATTETTVSAKSTTGETKTPAVSPGLGEGRLLLLGRSRTQAASEPELVLARSGSSSAAVTTQKEGLLPAAKQTVHTVNGTDRTTYSYHGHGASHGVGHGASANPQVTNSRASNPHGAQNGAGHGTQGTQAGDQNGSSVYGIEQIKEMVSELGLEYSDSAETFSHTLKQNWAGATRMRIGFASDRFMPYVAGGIAYAQLQDTVSISLKKEDGTGLSSKNLTDETKTMVGYTLGGGIDFAMLDNVIVRAEYRYSDFGKKKFAKEKLEMKYKTNDFRVGVAYKF</sequence>